<organism evidence="8 9">
    <name type="scientific">Metallumcola ferriviriculae</name>
    <dbReference type="NCBI Taxonomy" id="3039180"/>
    <lineage>
        <taxon>Bacteria</taxon>
        <taxon>Bacillati</taxon>
        <taxon>Bacillota</taxon>
        <taxon>Clostridia</taxon>
        <taxon>Neomoorellales</taxon>
        <taxon>Desulfitibacteraceae</taxon>
        <taxon>Metallumcola</taxon>
    </lineage>
</organism>
<proteinExistence type="predicted"/>
<dbReference type="InterPro" id="IPR051829">
    <property type="entry name" value="Multiheme_Cytochr_ET"/>
</dbReference>
<dbReference type="AlphaFoldDB" id="A0AAU0UNR1"/>
<evidence type="ECO:0000313" key="8">
    <source>
        <dbReference type="EMBL" id="WRO22434.1"/>
    </source>
</evidence>
<keyword evidence="7" id="KW-0812">Transmembrane</keyword>
<dbReference type="KEGG" id="dbc:MFMK1_002263"/>
<evidence type="ECO:0000256" key="7">
    <source>
        <dbReference type="SAM" id="Phobius"/>
    </source>
</evidence>
<keyword evidence="7" id="KW-1133">Transmembrane helix</keyword>
<name>A0AAU0UNR1_9FIRM</name>
<accession>A0AAU0UNR1</accession>
<dbReference type="GO" id="GO:0046872">
    <property type="term" value="F:metal ion binding"/>
    <property type="evidence" value="ECO:0007669"/>
    <property type="project" value="UniProtKB-KW"/>
</dbReference>
<dbReference type="EMBL" id="CP121694">
    <property type="protein sequence ID" value="WRO22434.1"/>
    <property type="molecule type" value="Genomic_DNA"/>
</dbReference>
<dbReference type="PANTHER" id="PTHR35038">
    <property type="entry name" value="DISSIMILATORY SULFITE REDUCTASE SIRA"/>
    <property type="match status" value="1"/>
</dbReference>
<evidence type="ECO:0000256" key="5">
    <source>
        <dbReference type="ARBA" id="ARBA00022982"/>
    </source>
</evidence>
<dbReference type="InterPro" id="IPR038266">
    <property type="entry name" value="NapC/NirT_cytc_sf"/>
</dbReference>
<gene>
    <name evidence="8" type="ORF">MFMK1_002263</name>
</gene>
<protein>
    <submittedName>
        <fullName evidence="8">NapC/NirT family cytochrome c</fullName>
    </submittedName>
</protein>
<evidence type="ECO:0000256" key="1">
    <source>
        <dbReference type="ARBA" id="ARBA00022448"/>
    </source>
</evidence>
<dbReference type="Gene3D" id="3.90.10.10">
    <property type="entry name" value="Cytochrome C3"/>
    <property type="match status" value="1"/>
</dbReference>
<evidence type="ECO:0000256" key="2">
    <source>
        <dbReference type="ARBA" id="ARBA00022617"/>
    </source>
</evidence>
<dbReference type="RefSeq" id="WP_366921846.1">
    <property type="nucleotide sequence ID" value="NZ_CP121694.1"/>
</dbReference>
<keyword evidence="2" id="KW-0349">Heme</keyword>
<reference evidence="8 9" key="1">
    <citation type="submission" date="2023-04" db="EMBL/GenBank/DDBJ databases">
        <authorList>
            <person name="Hsu D."/>
        </authorList>
    </citation>
    <scope>NUCLEOTIDE SEQUENCE [LARGE SCALE GENOMIC DNA]</scope>
    <source>
        <strain evidence="8 9">MK1</strain>
    </source>
</reference>
<keyword evidence="1" id="KW-0813">Transport</keyword>
<dbReference type="Proteomes" id="UP001329915">
    <property type="component" value="Chromosome"/>
</dbReference>
<dbReference type="SUPFAM" id="SSF48695">
    <property type="entry name" value="Multiheme cytochromes"/>
    <property type="match status" value="1"/>
</dbReference>
<dbReference type="Gene3D" id="1.10.3820.10">
    <property type="entry name" value="Di-heme elbow motif domain"/>
    <property type="match status" value="1"/>
</dbReference>
<evidence type="ECO:0000256" key="3">
    <source>
        <dbReference type="ARBA" id="ARBA00022723"/>
    </source>
</evidence>
<sequence length="360" mass="40499">MSSSPYNDAPPKKRRRLLKLLLIYAVIAIVGYGLGSFLKYDKNPEACGGCHAMQPQVKTWQVTAHNNIDCVTCHEDLSMATFKFREGTGRYRLPIENTKFMEDDVCLQCHNPKRIVTPPGDLVIPHTLHMEKGVDCIDCHEAVVHANVNKEVMTEGLDPGDFTLEMAQELTEHGNRIPMDKCMQCHNGAKAPRDCNVCHTDKQSPPSHDELQWGTGHGREAFKNINSCNECHEYNLAKKQAYDASADPLINVQREARTNGFCYNCHIQRPVTHTKVYSVDHPDKAREFAKGCLACHNKEKEPETEVAPPTTNVYCEQCHFTLHPSNWQIKHPEKVRADGDATCYSCHAATSCASCHSKRK</sequence>
<evidence type="ECO:0000256" key="6">
    <source>
        <dbReference type="ARBA" id="ARBA00023004"/>
    </source>
</evidence>
<dbReference type="InterPro" id="IPR036280">
    <property type="entry name" value="Multihaem_cyt_sf"/>
</dbReference>
<keyword evidence="6" id="KW-0408">Iron</keyword>
<feature type="transmembrane region" description="Helical" evidence="7">
    <location>
        <begin position="21"/>
        <end position="40"/>
    </location>
</feature>
<keyword evidence="9" id="KW-1185">Reference proteome</keyword>
<evidence type="ECO:0000256" key="4">
    <source>
        <dbReference type="ARBA" id="ARBA00022729"/>
    </source>
</evidence>
<keyword evidence="3" id="KW-0479">Metal-binding</keyword>
<evidence type="ECO:0000313" key="9">
    <source>
        <dbReference type="Proteomes" id="UP001329915"/>
    </source>
</evidence>
<keyword evidence="4" id="KW-0732">Signal</keyword>
<keyword evidence="5" id="KW-0249">Electron transport</keyword>
<keyword evidence="7" id="KW-0472">Membrane</keyword>